<protein>
    <submittedName>
        <fullName evidence="3">Uncharacterized protein</fullName>
    </submittedName>
</protein>
<name>A0ABR3GRX3_9PEZI</name>
<reference evidence="3 4" key="1">
    <citation type="submission" date="2024-02" db="EMBL/GenBank/DDBJ databases">
        <title>Discinaceae phylogenomics.</title>
        <authorList>
            <person name="Dirks A.C."/>
            <person name="James T.Y."/>
        </authorList>
    </citation>
    <scope>NUCLEOTIDE SEQUENCE [LARGE SCALE GENOMIC DNA]</scope>
    <source>
        <strain evidence="3 4">ACD0624</strain>
    </source>
</reference>
<feature type="compositionally biased region" description="Basic and acidic residues" evidence="2">
    <location>
        <begin position="31"/>
        <end position="46"/>
    </location>
</feature>
<feature type="region of interest" description="Disordered" evidence="2">
    <location>
        <begin position="323"/>
        <end position="359"/>
    </location>
</feature>
<feature type="compositionally biased region" description="Acidic residues" evidence="2">
    <location>
        <begin position="323"/>
        <end position="339"/>
    </location>
</feature>
<comment type="caution">
    <text evidence="3">The sequence shown here is derived from an EMBL/GenBank/DDBJ whole genome shotgun (WGS) entry which is preliminary data.</text>
</comment>
<evidence type="ECO:0000313" key="4">
    <source>
        <dbReference type="Proteomes" id="UP001447188"/>
    </source>
</evidence>
<accession>A0ABR3GRX3</accession>
<evidence type="ECO:0000313" key="3">
    <source>
        <dbReference type="EMBL" id="KAL0638487.1"/>
    </source>
</evidence>
<dbReference type="EMBL" id="JBBBZM010000021">
    <property type="protein sequence ID" value="KAL0638487.1"/>
    <property type="molecule type" value="Genomic_DNA"/>
</dbReference>
<feature type="region of interest" description="Disordered" evidence="2">
    <location>
        <begin position="1"/>
        <end position="46"/>
    </location>
</feature>
<feature type="region of interest" description="Disordered" evidence="2">
    <location>
        <begin position="200"/>
        <end position="231"/>
    </location>
</feature>
<evidence type="ECO:0000256" key="2">
    <source>
        <dbReference type="SAM" id="MobiDB-lite"/>
    </source>
</evidence>
<keyword evidence="1" id="KW-0175">Coiled coil</keyword>
<proteinExistence type="predicted"/>
<gene>
    <name evidence="3" type="ORF">Q9L58_002423</name>
</gene>
<organism evidence="3 4">
    <name type="scientific">Discina gigas</name>
    <dbReference type="NCBI Taxonomy" id="1032678"/>
    <lineage>
        <taxon>Eukaryota</taxon>
        <taxon>Fungi</taxon>
        <taxon>Dikarya</taxon>
        <taxon>Ascomycota</taxon>
        <taxon>Pezizomycotina</taxon>
        <taxon>Pezizomycetes</taxon>
        <taxon>Pezizales</taxon>
        <taxon>Discinaceae</taxon>
        <taxon>Discina</taxon>
    </lineage>
</organism>
<evidence type="ECO:0000256" key="1">
    <source>
        <dbReference type="SAM" id="Coils"/>
    </source>
</evidence>
<feature type="coiled-coil region" evidence="1">
    <location>
        <begin position="157"/>
        <end position="184"/>
    </location>
</feature>
<feature type="compositionally biased region" description="Basic and acidic residues" evidence="2">
    <location>
        <begin position="1"/>
        <end position="23"/>
    </location>
</feature>
<sequence length="381" mass="43043">MGRPLWKEPVEKREADTALDPRRAAISRRSRASDSTRPRIRASDRSSETLFNLLRSDYALESMNVGPASFSSERRGALSNWSDISALSASMSDPERAALRMTLSDSEPRLGRAGLRRVRSPMPVLRSEASRAYQASASSEMYTPRFPPAFPQREIARERLRERFREMEREIERGQAELERLEFDERRRSRPSFAATERLEFDERHQSRPPFAATESAAGRRGRDESGGPRFRFPARIPRYLADIVDENDSGRRSGTYITGSLHLPQLDIDGLGDRERSLRSILTDLALLDEPGLIDSTYSPDATQWELVVNDLGLQAMCDLWESEGSDGEGEGEGEAGEGGDGNEFGIPDHLWDVTQDRDETRRLTSLFSSRSTESRTERL</sequence>
<keyword evidence="4" id="KW-1185">Reference proteome</keyword>
<dbReference type="Proteomes" id="UP001447188">
    <property type="component" value="Unassembled WGS sequence"/>
</dbReference>